<reference evidence="4" key="1">
    <citation type="submission" date="2020-06" db="EMBL/GenBank/DDBJ databases">
        <authorList>
            <consortium name="Plant Systems Biology data submission"/>
        </authorList>
    </citation>
    <scope>NUCLEOTIDE SEQUENCE</scope>
    <source>
        <strain evidence="4">D6</strain>
    </source>
</reference>
<dbReference type="PANTHER" id="PTHR45641:SF19">
    <property type="entry name" value="NEPHROCYSTIN-3"/>
    <property type="match status" value="1"/>
</dbReference>
<keyword evidence="3" id="KW-0472">Membrane</keyword>
<dbReference type="SUPFAM" id="SSF48452">
    <property type="entry name" value="TPR-like"/>
    <property type="match status" value="2"/>
</dbReference>
<dbReference type="SMART" id="SM00028">
    <property type="entry name" value="TPR"/>
    <property type="match status" value="5"/>
</dbReference>
<gene>
    <name evidence="4" type="ORF">SEMRO_903_G218230.1</name>
</gene>
<evidence type="ECO:0000256" key="2">
    <source>
        <dbReference type="ARBA" id="ARBA00022803"/>
    </source>
</evidence>
<feature type="transmembrane region" description="Helical" evidence="3">
    <location>
        <begin position="726"/>
        <end position="743"/>
    </location>
</feature>
<evidence type="ECO:0000313" key="4">
    <source>
        <dbReference type="EMBL" id="CAB9518059.1"/>
    </source>
</evidence>
<sequence length="891" mass="100170">MEAAASSIAKACGFADSPRPLGVSVHHLDTVFFQRVIDAGLTEGSSFYDIDRNVVRPTGKDVESPEDGKLGASYVNCLKGVDHVGPSTYMLSWAWKYSVADVVDTLVAYCNKNNLDRKRTYIWICCLCINQHRVVSSGGSGIFKLTAVNFEAEFRTRVLKIGHVLVMMTPWENPYYLQRLWCIFELLTAIINSVPVTIVMPPKEAGKMITEIVGEDGQGAERFFAALQHINIEAAGASCKRDKIRILKLVQSELGFYGTNVRISRHLREWIKETIKRTEVKILDDDKTTEGNSSVSLLRRATLLYRLGDYEGALDDLKASLEARESQAGRRNLEIAVIYELMGSVNAAKCRNDPTPDNNNRSLELQVKALKIREQILGPSHPLVAKSLNSLGYLHMIMGRYGMALACYQRCLSIRIDCLGRLDPDTAAAYLSKGHALKEQGKYSEAIHMCREAVLILEELRGSNHKETAAGFNSLGLVLAFAGYRTRSLAMLSKGLTIRRAVLGNVHLTTAESHGALAQTFLMFNELGRALEHRERSRAIQEKLLGRDHPEVASTYEGIAKVLMKAGCYAKAAKMYRGAHGIYFSSLGEYHVQTLKMKEMTSEALSQDRDITKKWFWCNIHKYIWFVPYCLLVYPCCLLVRGILRRLDAVYRYLNMKDFFVSLLRGHSGELDHEISLRTFELGRLFLRVSFCAFAFGVFASGVIGLVRLTQDDSPRRTETMLLPPMVWALYHLGEGIVFSCIWQQRRRQQKAIALQSMTLVDLENIEEVAAMPTYSEVRSRWRLPLWIASTGAVIALSACIDSATVTSSEFLAECYLMLLLLALYRFGRYLWKRWGKFCGHSVSNKDSFKVGLSERGSTIPLCELKEHWHSVVLKQENSQAECDGEVASSV</sequence>
<dbReference type="Pfam" id="PF13374">
    <property type="entry name" value="TPR_10"/>
    <property type="match status" value="2"/>
</dbReference>
<dbReference type="InterPro" id="IPR019734">
    <property type="entry name" value="TPR_rpt"/>
</dbReference>
<feature type="transmembrane region" description="Helical" evidence="3">
    <location>
        <begin position="685"/>
        <end position="706"/>
    </location>
</feature>
<evidence type="ECO:0000256" key="1">
    <source>
        <dbReference type="ARBA" id="ARBA00022737"/>
    </source>
</evidence>
<feature type="transmembrane region" description="Helical" evidence="3">
    <location>
        <begin position="623"/>
        <end position="644"/>
    </location>
</feature>
<dbReference type="PANTHER" id="PTHR45641">
    <property type="entry name" value="TETRATRICOPEPTIDE REPEAT PROTEIN (AFU_ORTHOLOGUE AFUA_6G03870)"/>
    <property type="match status" value="1"/>
</dbReference>
<dbReference type="OrthoDB" id="1658288at2759"/>
<feature type="transmembrane region" description="Helical" evidence="3">
    <location>
        <begin position="784"/>
        <end position="805"/>
    </location>
</feature>
<keyword evidence="3" id="KW-0812">Transmembrane</keyword>
<evidence type="ECO:0000313" key="5">
    <source>
        <dbReference type="Proteomes" id="UP001153069"/>
    </source>
</evidence>
<comment type="caution">
    <text evidence="4">The sequence shown here is derived from an EMBL/GenBank/DDBJ whole genome shotgun (WGS) entry which is preliminary data.</text>
</comment>
<dbReference type="EMBL" id="CAICTM010000901">
    <property type="protein sequence ID" value="CAB9518059.1"/>
    <property type="molecule type" value="Genomic_DNA"/>
</dbReference>
<dbReference type="AlphaFoldDB" id="A0A9N8EGB3"/>
<proteinExistence type="predicted"/>
<protein>
    <submittedName>
        <fullName evidence="4">Kinesin light chain</fullName>
    </submittedName>
</protein>
<dbReference type="InterPro" id="IPR011990">
    <property type="entry name" value="TPR-like_helical_dom_sf"/>
</dbReference>
<keyword evidence="1" id="KW-0677">Repeat</keyword>
<organism evidence="4 5">
    <name type="scientific">Seminavis robusta</name>
    <dbReference type="NCBI Taxonomy" id="568900"/>
    <lineage>
        <taxon>Eukaryota</taxon>
        <taxon>Sar</taxon>
        <taxon>Stramenopiles</taxon>
        <taxon>Ochrophyta</taxon>
        <taxon>Bacillariophyta</taxon>
        <taxon>Bacillariophyceae</taxon>
        <taxon>Bacillariophycidae</taxon>
        <taxon>Naviculales</taxon>
        <taxon>Naviculaceae</taxon>
        <taxon>Seminavis</taxon>
    </lineage>
</organism>
<name>A0A9N8EGB3_9STRA</name>
<keyword evidence="2" id="KW-0802">TPR repeat</keyword>
<accession>A0A9N8EGB3</accession>
<feature type="transmembrane region" description="Helical" evidence="3">
    <location>
        <begin position="811"/>
        <end position="828"/>
    </location>
</feature>
<keyword evidence="5" id="KW-1185">Reference proteome</keyword>
<dbReference type="Proteomes" id="UP001153069">
    <property type="component" value="Unassembled WGS sequence"/>
</dbReference>
<evidence type="ECO:0000256" key="3">
    <source>
        <dbReference type="SAM" id="Phobius"/>
    </source>
</evidence>
<dbReference type="Gene3D" id="1.25.40.10">
    <property type="entry name" value="Tetratricopeptide repeat domain"/>
    <property type="match status" value="2"/>
</dbReference>
<keyword evidence="3" id="KW-1133">Transmembrane helix</keyword>
<dbReference type="Pfam" id="PF13424">
    <property type="entry name" value="TPR_12"/>
    <property type="match status" value="1"/>
</dbReference>